<evidence type="ECO:0000256" key="2">
    <source>
        <dbReference type="ARBA" id="ARBA00023315"/>
    </source>
</evidence>
<evidence type="ECO:0000313" key="4">
    <source>
        <dbReference type="EMBL" id="OFW58214.1"/>
    </source>
</evidence>
<protein>
    <recommendedName>
        <fullName evidence="3">N-acetyltransferase domain-containing protein</fullName>
    </recommendedName>
</protein>
<dbReference type="Gene3D" id="3.40.630.30">
    <property type="match status" value="1"/>
</dbReference>
<organism evidence="4 5">
    <name type="scientific">Candidatus Solincola sediminis</name>
    <dbReference type="NCBI Taxonomy" id="1797199"/>
    <lineage>
        <taxon>Bacteria</taxon>
        <taxon>Bacillati</taxon>
        <taxon>Actinomycetota</taxon>
        <taxon>Candidatus Geothermincolia</taxon>
        <taxon>Candidatus Geothermincolales</taxon>
        <taxon>Candidatus Geothermincolaceae</taxon>
        <taxon>Candidatus Solincola</taxon>
    </lineage>
</organism>
<dbReference type="PROSITE" id="PS51186">
    <property type="entry name" value="GNAT"/>
    <property type="match status" value="1"/>
</dbReference>
<dbReference type="SUPFAM" id="SSF55729">
    <property type="entry name" value="Acyl-CoA N-acyltransferases (Nat)"/>
    <property type="match status" value="1"/>
</dbReference>
<sequence>MRLMNRGTSEVMVLKVIPAEESHIPQVIELWKELMDFHRGLDGFYSRKKDGEISFRNYMEKCIMASDCLALVAIESDEVAGYSISTMSKHPPVLEIESYGLISDMAVKAEHRRQGIGSAMLMETLDWFASSGVDRIELHAAATNPIGNSFWIKHGFKDYEHILYLTHQPKY</sequence>
<dbReference type="STRING" id="1797197.A2Y75_08635"/>
<evidence type="ECO:0000256" key="1">
    <source>
        <dbReference type="ARBA" id="ARBA00022679"/>
    </source>
</evidence>
<dbReference type="PANTHER" id="PTHR43877:SF2">
    <property type="entry name" value="AMINOALKYLPHOSPHONATE N-ACETYLTRANSFERASE-RELATED"/>
    <property type="match status" value="1"/>
</dbReference>
<accession>A0A1F2WN02</accession>
<feature type="domain" description="N-acetyltransferase" evidence="3">
    <location>
        <begin position="14"/>
        <end position="171"/>
    </location>
</feature>
<dbReference type="PANTHER" id="PTHR43877">
    <property type="entry name" value="AMINOALKYLPHOSPHONATE N-ACETYLTRANSFERASE-RELATED-RELATED"/>
    <property type="match status" value="1"/>
</dbReference>
<dbReference type="EMBL" id="MELK01000025">
    <property type="protein sequence ID" value="OFW58214.1"/>
    <property type="molecule type" value="Genomic_DNA"/>
</dbReference>
<keyword evidence="2" id="KW-0012">Acyltransferase</keyword>
<dbReference type="AlphaFoldDB" id="A0A1F2WN02"/>
<evidence type="ECO:0000259" key="3">
    <source>
        <dbReference type="PROSITE" id="PS51186"/>
    </source>
</evidence>
<dbReference type="InterPro" id="IPR000182">
    <property type="entry name" value="GNAT_dom"/>
</dbReference>
<dbReference type="Proteomes" id="UP000177876">
    <property type="component" value="Unassembled WGS sequence"/>
</dbReference>
<comment type="caution">
    <text evidence="4">The sequence shown here is derived from an EMBL/GenBank/DDBJ whole genome shotgun (WGS) entry which is preliminary data.</text>
</comment>
<dbReference type="InterPro" id="IPR050832">
    <property type="entry name" value="Bact_Acetyltransf"/>
</dbReference>
<dbReference type="Pfam" id="PF00583">
    <property type="entry name" value="Acetyltransf_1"/>
    <property type="match status" value="1"/>
</dbReference>
<reference evidence="4 5" key="1">
    <citation type="journal article" date="2016" name="Nat. Commun.">
        <title>Thousands of microbial genomes shed light on interconnected biogeochemical processes in an aquifer system.</title>
        <authorList>
            <person name="Anantharaman K."/>
            <person name="Brown C.T."/>
            <person name="Hug L.A."/>
            <person name="Sharon I."/>
            <person name="Castelle C.J."/>
            <person name="Probst A.J."/>
            <person name="Thomas B.C."/>
            <person name="Singh A."/>
            <person name="Wilkins M.J."/>
            <person name="Karaoz U."/>
            <person name="Brodie E.L."/>
            <person name="Williams K.H."/>
            <person name="Hubbard S.S."/>
            <person name="Banfield J.F."/>
        </authorList>
    </citation>
    <scope>NUCLEOTIDE SEQUENCE [LARGE SCALE GENOMIC DNA]</scope>
</reference>
<gene>
    <name evidence="4" type="ORF">A2Y75_08635</name>
</gene>
<proteinExistence type="predicted"/>
<dbReference type="GO" id="GO:0016747">
    <property type="term" value="F:acyltransferase activity, transferring groups other than amino-acyl groups"/>
    <property type="evidence" value="ECO:0007669"/>
    <property type="project" value="InterPro"/>
</dbReference>
<name>A0A1F2WN02_9ACTN</name>
<dbReference type="CDD" id="cd04301">
    <property type="entry name" value="NAT_SF"/>
    <property type="match status" value="1"/>
</dbReference>
<evidence type="ECO:0000313" key="5">
    <source>
        <dbReference type="Proteomes" id="UP000177876"/>
    </source>
</evidence>
<dbReference type="InterPro" id="IPR016181">
    <property type="entry name" value="Acyl_CoA_acyltransferase"/>
</dbReference>
<keyword evidence="1" id="KW-0808">Transferase</keyword>